<feature type="region of interest" description="Disordered" evidence="8">
    <location>
        <begin position="196"/>
        <end position="218"/>
    </location>
</feature>
<evidence type="ECO:0000313" key="11">
    <source>
        <dbReference type="EMBL" id="MFD2865891.1"/>
    </source>
</evidence>
<keyword evidence="4" id="KW-0547">Nucleotide-binding</keyword>
<feature type="domain" description="HD" evidence="10">
    <location>
        <begin position="30"/>
        <end position="131"/>
    </location>
</feature>
<evidence type="ECO:0000256" key="9">
    <source>
        <dbReference type="SAM" id="Phobius"/>
    </source>
</evidence>
<name>A0ABW5XSS7_9SPHI</name>
<dbReference type="SUPFAM" id="SSF109604">
    <property type="entry name" value="HD-domain/PDEase-like"/>
    <property type="match status" value="1"/>
</dbReference>
<evidence type="ECO:0000256" key="5">
    <source>
        <dbReference type="ARBA" id="ARBA00022989"/>
    </source>
</evidence>
<keyword evidence="2" id="KW-1003">Cell membrane</keyword>
<evidence type="ECO:0000256" key="4">
    <source>
        <dbReference type="ARBA" id="ARBA00022741"/>
    </source>
</evidence>
<dbReference type="Pfam" id="PF01966">
    <property type="entry name" value="HD"/>
    <property type="match status" value="1"/>
</dbReference>
<dbReference type="InterPro" id="IPR043760">
    <property type="entry name" value="PycTM_dom"/>
</dbReference>
<evidence type="ECO:0000256" key="6">
    <source>
        <dbReference type="ARBA" id="ARBA00023118"/>
    </source>
</evidence>
<evidence type="ECO:0000256" key="3">
    <source>
        <dbReference type="ARBA" id="ARBA00022692"/>
    </source>
</evidence>
<proteinExistence type="predicted"/>
<reference evidence="12" key="1">
    <citation type="journal article" date="2019" name="Int. J. Syst. Evol. Microbiol.">
        <title>The Global Catalogue of Microorganisms (GCM) 10K type strain sequencing project: providing services to taxonomists for standard genome sequencing and annotation.</title>
        <authorList>
            <consortium name="The Broad Institute Genomics Platform"/>
            <consortium name="The Broad Institute Genome Sequencing Center for Infectious Disease"/>
            <person name="Wu L."/>
            <person name="Ma J."/>
        </authorList>
    </citation>
    <scope>NUCLEOTIDE SEQUENCE [LARGE SCALE GENOMIC DNA]</scope>
    <source>
        <strain evidence="12">KCTC 52232</strain>
    </source>
</reference>
<dbReference type="RefSeq" id="WP_377129046.1">
    <property type="nucleotide sequence ID" value="NZ_JBHUON010000018.1"/>
</dbReference>
<dbReference type="CDD" id="cd00077">
    <property type="entry name" value="HDc"/>
    <property type="match status" value="1"/>
</dbReference>
<dbReference type="PANTHER" id="PTHR21174:SF0">
    <property type="entry name" value="HD PHOSPHOHYDROLASE FAMILY PROTEIN-RELATED"/>
    <property type="match status" value="1"/>
</dbReference>
<evidence type="ECO:0000256" key="1">
    <source>
        <dbReference type="ARBA" id="ARBA00004236"/>
    </source>
</evidence>
<dbReference type="InterPro" id="IPR006674">
    <property type="entry name" value="HD_domain"/>
</dbReference>
<organism evidence="11 12">
    <name type="scientific">Mucilaginibacter antarcticus</name>
    <dbReference type="NCBI Taxonomy" id="1855725"/>
    <lineage>
        <taxon>Bacteria</taxon>
        <taxon>Pseudomonadati</taxon>
        <taxon>Bacteroidota</taxon>
        <taxon>Sphingobacteriia</taxon>
        <taxon>Sphingobacteriales</taxon>
        <taxon>Sphingobacteriaceae</taxon>
        <taxon>Mucilaginibacter</taxon>
    </lineage>
</organism>
<evidence type="ECO:0000313" key="12">
    <source>
        <dbReference type="Proteomes" id="UP001597601"/>
    </source>
</evidence>
<dbReference type="SMART" id="SM00471">
    <property type="entry name" value="HDc"/>
    <property type="match status" value="1"/>
</dbReference>
<accession>A0ABW5XSS7</accession>
<feature type="transmembrane region" description="Helical" evidence="9">
    <location>
        <begin position="394"/>
        <end position="413"/>
    </location>
</feature>
<keyword evidence="6" id="KW-0051">Antiviral defense</keyword>
<gene>
    <name evidence="11" type="ORF">ACFSYC_14415</name>
</gene>
<keyword evidence="5 9" id="KW-1133">Transmembrane helix</keyword>
<dbReference type="PANTHER" id="PTHR21174">
    <property type="match status" value="1"/>
</dbReference>
<evidence type="ECO:0000256" key="7">
    <source>
        <dbReference type="ARBA" id="ARBA00023136"/>
    </source>
</evidence>
<dbReference type="Proteomes" id="UP001597601">
    <property type="component" value="Unassembled WGS sequence"/>
</dbReference>
<comment type="subcellular location">
    <subcellularLocation>
        <location evidence="1">Cell membrane</location>
    </subcellularLocation>
</comment>
<dbReference type="Gene3D" id="1.10.3210.10">
    <property type="entry name" value="Hypothetical protein af1432"/>
    <property type="match status" value="1"/>
</dbReference>
<feature type="compositionally biased region" description="Basic and acidic residues" evidence="8">
    <location>
        <begin position="196"/>
        <end position="217"/>
    </location>
</feature>
<comment type="caution">
    <text evidence="11">The sequence shown here is derived from an EMBL/GenBank/DDBJ whole genome shotgun (WGS) entry which is preliminary data.</text>
</comment>
<protein>
    <submittedName>
        <fullName evidence="11">Pycsar system effector family protein</fullName>
    </submittedName>
</protein>
<dbReference type="PROSITE" id="PS51831">
    <property type="entry name" value="HD"/>
    <property type="match status" value="1"/>
</dbReference>
<dbReference type="InterPro" id="IPR009218">
    <property type="entry name" value="HD_phosphohydro"/>
</dbReference>
<evidence type="ECO:0000256" key="2">
    <source>
        <dbReference type="ARBA" id="ARBA00022475"/>
    </source>
</evidence>
<evidence type="ECO:0000259" key="10">
    <source>
        <dbReference type="PROSITE" id="PS51831"/>
    </source>
</evidence>
<keyword evidence="7 9" id="KW-0472">Membrane</keyword>
<feature type="transmembrane region" description="Helical" evidence="9">
    <location>
        <begin position="297"/>
        <end position="320"/>
    </location>
</feature>
<dbReference type="Pfam" id="PF18967">
    <property type="entry name" value="PycTM"/>
    <property type="match status" value="1"/>
</dbReference>
<dbReference type="EMBL" id="JBHUON010000018">
    <property type="protein sequence ID" value="MFD2865891.1"/>
    <property type="molecule type" value="Genomic_DNA"/>
</dbReference>
<keyword evidence="12" id="KW-1185">Reference proteome</keyword>
<keyword evidence="3 9" id="KW-0812">Transmembrane</keyword>
<dbReference type="InterPro" id="IPR003607">
    <property type="entry name" value="HD/PDEase_dom"/>
</dbReference>
<evidence type="ECO:0000256" key="8">
    <source>
        <dbReference type="SAM" id="MobiDB-lite"/>
    </source>
</evidence>
<feature type="transmembrane region" description="Helical" evidence="9">
    <location>
        <begin position="271"/>
        <end position="291"/>
    </location>
</feature>
<sequence>MDYQQLLTDVKQYVLKYFEGHHDPDLLYHDMEHTKGVVASATQIANHYQLNDEDFFVVVTAAWFHDIGYLIDKADHEAAGAELAGAHLKQLKVAEALIAKVKECILATRIPQKPAGQLQQIMCDADLFHLGTADFAEKSKLLRKEFNIIKHLDIDKGHWRQKNIELLQAHTYFTDYAQLLLHDQQQKNLDKLVKRQQEERMDDNPEKEKEPIKETKADTALQAGQGEAIAYEQKAKKKEEKKNKPDKGIETMFRITSGNNQRLSDMADNKAHILITVNSIILSAIISLVLRKLEENTFLAIPSFILLTVSLLSMIFSILATRPAIPEGTFTAQDIDDKKVNLLFFGNFYKMGLAEYTAGMLKVMDDRAFLYGTLIKDVYSQGVVLGRKYRLLRVAYNIFMFGLIIAVAAYILASTLHDYAPLRN</sequence>